<reference evidence="6" key="1">
    <citation type="submission" date="2016-10" db="EMBL/GenBank/DDBJ databases">
        <authorList>
            <person name="Varghese N."/>
            <person name="Submissions S."/>
        </authorList>
    </citation>
    <scope>NUCLEOTIDE SEQUENCE [LARGE SCALE GENOMIC DNA]</scope>
    <source>
        <strain evidence="6">DSM 45843</strain>
    </source>
</reference>
<evidence type="ECO:0000313" key="5">
    <source>
        <dbReference type="EMBL" id="SDP41755.1"/>
    </source>
</evidence>
<evidence type="ECO:0000313" key="6">
    <source>
        <dbReference type="Proteomes" id="UP000199088"/>
    </source>
</evidence>
<dbReference type="Pfam" id="PF05853">
    <property type="entry name" value="BKACE"/>
    <property type="match status" value="1"/>
</dbReference>
<keyword evidence="4" id="KW-0862">Zinc</keyword>
<dbReference type="InterPro" id="IPR013785">
    <property type="entry name" value="Aldolase_TIM"/>
</dbReference>
<dbReference type="GO" id="GO:0046872">
    <property type="term" value="F:metal ion binding"/>
    <property type="evidence" value="ECO:0007669"/>
    <property type="project" value="UniProtKB-KW"/>
</dbReference>
<dbReference type="AlphaFoldDB" id="A0A1H0SJA8"/>
<proteinExistence type="predicted"/>
<name>A0A1H0SJA8_9ACTN</name>
<dbReference type="OrthoDB" id="507754at2"/>
<organism evidence="5 6">
    <name type="scientific">Klenkia soli</name>
    <dbReference type="NCBI Taxonomy" id="1052260"/>
    <lineage>
        <taxon>Bacteria</taxon>
        <taxon>Bacillati</taxon>
        <taxon>Actinomycetota</taxon>
        <taxon>Actinomycetes</taxon>
        <taxon>Geodermatophilales</taxon>
        <taxon>Geodermatophilaceae</taxon>
        <taxon>Klenkia</taxon>
    </lineage>
</organism>
<keyword evidence="3" id="KW-0479">Metal-binding</keyword>
<protein>
    <submittedName>
        <fullName evidence="5">Uncharacterized conserved protein, DUF849 family</fullName>
    </submittedName>
</protein>
<dbReference type="GO" id="GO:0043720">
    <property type="term" value="F:3-keto-5-aminohexanoate cleavage activity"/>
    <property type="evidence" value="ECO:0007669"/>
    <property type="project" value="InterPro"/>
</dbReference>
<gene>
    <name evidence="5" type="ORF">SAMN05660199_03859</name>
</gene>
<keyword evidence="2" id="KW-0808">Transferase</keyword>
<evidence type="ECO:0000256" key="2">
    <source>
        <dbReference type="ARBA" id="ARBA00022679"/>
    </source>
</evidence>
<sequence>MSATPVWLEVALNGTWGTGRQPLAPVTADELVAQAVACADAGAAVVHLHAFDDAGRPREAYELYAPVFEAIRSARDVICYPTVPMGPVPAADASAGRARYDTVDRLARAGLVEWAVVDPGSLVVATTDELAAGGEGFLYANSPADVRAGLAVCAEHRLVPSFAVYEPGFTRLGAALRVPAAPRPVHRFMFSDGFTFGFPPATWALDAHLRLLEDCDPGGPWMVAGLGVELGDLADVAVERGGHVRVGLEDAPLGCPTSNEELVRAAVARVEAGGRRVATPAEVRAATLGA</sequence>
<dbReference type="Proteomes" id="UP000199088">
    <property type="component" value="Unassembled WGS sequence"/>
</dbReference>
<comment type="cofactor">
    <cofactor evidence="1">
        <name>Zn(2+)</name>
        <dbReference type="ChEBI" id="CHEBI:29105"/>
    </cofactor>
</comment>
<dbReference type="PANTHER" id="PTHR37418:SF2">
    <property type="entry name" value="3-KETO-5-AMINOHEXANOATE CLEAVAGE ENZYME"/>
    <property type="match status" value="1"/>
</dbReference>
<evidence type="ECO:0000256" key="3">
    <source>
        <dbReference type="ARBA" id="ARBA00022723"/>
    </source>
</evidence>
<dbReference type="STRING" id="1052260.SAMN05660199_03859"/>
<evidence type="ECO:0000256" key="4">
    <source>
        <dbReference type="ARBA" id="ARBA00022833"/>
    </source>
</evidence>
<keyword evidence="6" id="KW-1185">Reference proteome</keyword>
<accession>A0A1H0SJA8</accession>
<evidence type="ECO:0000256" key="1">
    <source>
        <dbReference type="ARBA" id="ARBA00001947"/>
    </source>
</evidence>
<dbReference type="PANTHER" id="PTHR37418">
    <property type="entry name" value="3-KETO-5-AMINOHEXANOATE CLEAVAGE ENZYME-RELATED"/>
    <property type="match status" value="1"/>
</dbReference>
<dbReference type="InterPro" id="IPR008567">
    <property type="entry name" value="BKACE"/>
</dbReference>
<dbReference type="EMBL" id="FNIR01000013">
    <property type="protein sequence ID" value="SDP41755.1"/>
    <property type="molecule type" value="Genomic_DNA"/>
</dbReference>
<dbReference type="Gene3D" id="3.20.20.70">
    <property type="entry name" value="Aldolase class I"/>
    <property type="match status" value="1"/>
</dbReference>
<dbReference type="RefSeq" id="WP_091248420.1">
    <property type="nucleotide sequence ID" value="NZ_FNIR01000013.1"/>
</dbReference>